<evidence type="ECO:0000313" key="2">
    <source>
        <dbReference type="EMBL" id="UEP19865.1"/>
    </source>
</evidence>
<sequence length="30" mass="3444">MRGFPVRFSPPQSNPIKPHNHKATTNSHLF</sequence>
<reference evidence="2" key="1">
    <citation type="submission" date="2021-07" db="EMBL/GenBank/DDBJ databases">
        <authorList>
            <person name="Bleriot I."/>
            <person name="Blasco L."/>
            <person name="Pacios O."/>
            <person name="Fernandez-Garcia L."/>
            <person name="Ambroa A."/>
            <person name="Lopez M."/>
            <person name="Ortiz-Cartagena C."/>
            <person name="Fernandez-Cuenca F."/>
            <person name="Oteo J."/>
            <person name="Pascual A."/>
            <person name="Martinez-Martinez L."/>
            <person name="Domingo-Calap P."/>
            <person name="Wood T.K."/>
            <person name="Tomas M."/>
        </authorList>
    </citation>
    <scope>NUCLEOTIDE SEQUENCE</scope>
</reference>
<dbReference type="EMBL" id="MZ612111">
    <property type="protein sequence ID" value="UEP19865.1"/>
    <property type="molecule type" value="Genomic_DNA"/>
</dbReference>
<protein>
    <submittedName>
        <fullName evidence="2">Uncharacterized protein</fullName>
    </submittedName>
</protein>
<accession>A0A8K1YSJ6</accession>
<evidence type="ECO:0000256" key="1">
    <source>
        <dbReference type="SAM" id="MobiDB-lite"/>
    </source>
</evidence>
<proteinExistence type="predicted"/>
<name>A0A8K1YSJ6_9CAUD</name>
<organism evidence="2">
    <name type="scientific">Klebsiella phage vB_Kpn-VAC111</name>
    <dbReference type="NCBI Taxonomy" id="2886109"/>
    <lineage>
        <taxon>Viruses</taxon>
        <taxon>Duplodnaviria</taxon>
        <taxon>Heunggongvirae</taxon>
        <taxon>Uroviricota</taxon>
        <taxon>Caudoviricetes</taxon>
        <taxon>Drexlerviridae</taxon>
        <taxon>Webervirus</taxon>
    </lineage>
</organism>
<feature type="region of interest" description="Disordered" evidence="1">
    <location>
        <begin position="1"/>
        <end position="30"/>
    </location>
</feature>